<organism evidence="11 12">
    <name type="scientific">Cannabis sativa</name>
    <name type="common">Hemp</name>
    <name type="synonym">Marijuana</name>
    <dbReference type="NCBI Taxonomy" id="3483"/>
    <lineage>
        <taxon>Eukaryota</taxon>
        <taxon>Viridiplantae</taxon>
        <taxon>Streptophyta</taxon>
        <taxon>Embryophyta</taxon>
        <taxon>Tracheophyta</taxon>
        <taxon>Spermatophyta</taxon>
        <taxon>Magnoliopsida</taxon>
        <taxon>eudicotyledons</taxon>
        <taxon>Gunneridae</taxon>
        <taxon>Pentapetalae</taxon>
        <taxon>rosids</taxon>
        <taxon>fabids</taxon>
        <taxon>Rosales</taxon>
        <taxon>Cannabaceae</taxon>
        <taxon>Cannabis</taxon>
    </lineage>
</organism>
<dbReference type="Pfam" id="PF00153">
    <property type="entry name" value="Mito_carr"/>
    <property type="match status" value="1"/>
</dbReference>
<dbReference type="Gene3D" id="1.50.40.10">
    <property type="entry name" value="Mitochondrial carrier domain"/>
    <property type="match status" value="1"/>
</dbReference>
<keyword evidence="12" id="KW-1185">Reference proteome</keyword>
<dbReference type="FunFam" id="1.50.40.10:FF:000073">
    <property type="entry name" value="folate transporter 1, chloroplastic isoform X1"/>
    <property type="match status" value="1"/>
</dbReference>
<dbReference type="Proteomes" id="UP000583929">
    <property type="component" value="Unassembled WGS sequence"/>
</dbReference>
<dbReference type="InterPro" id="IPR018108">
    <property type="entry name" value="MCP_transmembrane"/>
</dbReference>
<dbReference type="InterPro" id="IPR023395">
    <property type="entry name" value="MCP_dom_sf"/>
</dbReference>
<evidence type="ECO:0000256" key="3">
    <source>
        <dbReference type="ARBA" id="ARBA00022448"/>
    </source>
</evidence>
<gene>
    <name evidence="11" type="ORF">G4B88_016962</name>
</gene>
<evidence type="ECO:0000256" key="2">
    <source>
        <dbReference type="ARBA" id="ARBA00006375"/>
    </source>
</evidence>
<dbReference type="GO" id="GO:0015215">
    <property type="term" value="F:nucleotide transmembrane transporter activity"/>
    <property type="evidence" value="ECO:0007669"/>
    <property type="project" value="UniProtKB-ARBA"/>
</dbReference>
<dbReference type="AlphaFoldDB" id="A0A7J6FPW5"/>
<evidence type="ECO:0000256" key="5">
    <source>
        <dbReference type="ARBA" id="ARBA00022737"/>
    </source>
</evidence>
<dbReference type="EMBL" id="JAATIQ010000192">
    <property type="protein sequence ID" value="KAF4371899.1"/>
    <property type="molecule type" value="Genomic_DNA"/>
</dbReference>
<evidence type="ECO:0000256" key="10">
    <source>
        <dbReference type="SAM" id="Phobius"/>
    </source>
</evidence>
<keyword evidence="7 8" id="KW-0472">Membrane</keyword>
<sequence>MAASQPQSDRWQWENATAGALAGFATVAAMHPLDVVRTRFQVNDGRVSNLPTYKNTVHAVFTITRFEASFGFYYGLRGLYAGFSPAVIGSTISWGLYFFFYDRAKQRYSRNREGKLSPGLHLASAGEAGGLVSLFVHQSHLAHKNKIAASKSSSSNSTIFGDLWSASHLTLTCL</sequence>
<keyword evidence="3 9" id="KW-0813">Transport</keyword>
<dbReference type="GO" id="GO:0016020">
    <property type="term" value="C:membrane"/>
    <property type="evidence" value="ECO:0007669"/>
    <property type="project" value="UniProtKB-SubCell"/>
</dbReference>
<feature type="transmembrane region" description="Helical" evidence="10">
    <location>
        <begin position="79"/>
        <end position="100"/>
    </location>
</feature>
<proteinExistence type="inferred from homology"/>
<evidence type="ECO:0000256" key="9">
    <source>
        <dbReference type="RuleBase" id="RU000488"/>
    </source>
</evidence>
<evidence type="ECO:0000256" key="1">
    <source>
        <dbReference type="ARBA" id="ARBA00004141"/>
    </source>
</evidence>
<comment type="caution">
    <text evidence="11">The sequence shown here is derived from an EMBL/GenBank/DDBJ whole genome shotgun (WGS) entry which is preliminary data.</text>
</comment>
<dbReference type="PRINTS" id="PR00926">
    <property type="entry name" value="MITOCARRIER"/>
</dbReference>
<keyword evidence="5" id="KW-0677">Repeat</keyword>
<keyword evidence="4 8" id="KW-0812">Transmembrane</keyword>
<dbReference type="PANTHER" id="PTHR45683">
    <property type="entry name" value="MITOCHONDRIAL NICOTINAMIDE ADENINE DINUCLEOTIDE TRANSPORTER 1-RELATED-RELATED"/>
    <property type="match status" value="1"/>
</dbReference>
<accession>A0A7J6FPW5</accession>
<evidence type="ECO:0000313" key="12">
    <source>
        <dbReference type="Proteomes" id="UP000583929"/>
    </source>
</evidence>
<evidence type="ECO:0000313" key="11">
    <source>
        <dbReference type="EMBL" id="KAF4371899.1"/>
    </source>
</evidence>
<comment type="subcellular location">
    <subcellularLocation>
        <location evidence="1">Membrane</location>
        <topology evidence="1">Multi-pass membrane protein</topology>
    </subcellularLocation>
</comment>
<protein>
    <submittedName>
        <fullName evidence="11">Uncharacterized protein</fullName>
    </submittedName>
</protein>
<evidence type="ECO:0000256" key="8">
    <source>
        <dbReference type="PROSITE-ProRule" id="PRU00282"/>
    </source>
</evidence>
<comment type="similarity">
    <text evidence="2 9">Belongs to the mitochondrial carrier (TC 2.A.29) family.</text>
</comment>
<dbReference type="SUPFAM" id="SSF103506">
    <property type="entry name" value="Mitochondrial carrier"/>
    <property type="match status" value="1"/>
</dbReference>
<name>A0A7J6FPW5_CANSA</name>
<evidence type="ECO:0000256" key="7">
    <source>
        <dbReference type="ARBA" id="ARBA00023136"/>
    </source>
</evidence>
<keyword evidence="6 10" id="KW-1133">Transmembrane helix</keyword>
<dbReference type="InterPro" id="IPR044712">
    <property type="entry name" value="SLC25A32-like"/>
</dbReference>
<evidence type="ECO:0000256" key="4">
    <source>
        <dbReference type="ARBA" id="ARBA00022692"/>
    </source>
</evidence>
<dbReference type="PROSITE" id="PS50920">
    <property type="entry name" value="SOLCAR"/>
    <property type="match status" value="1"/>
</dbReference>
<reference evidence="11 12" key="1">
    <citation type="journal article" date="2020" name="bioRxiv">
        <title>Sequence and annotation of 42 cannabis genomes reveals extensive copy number variation in cannabinoid synthesis and pathogen resistance genes.</title>
        <authorList>
            <person name="Mckernan K.J."/>
            <person name="Helbert Y."/>
            <person name="Kane L.T."/>
            <person name="Ebling H."/>
            <person name="Zhang L."/>
            <person name="Liu B."/>
            <person name="Eaton Z."/>
            <person name="Mclaughlin S."/>
            <person name="Kingan S."/>
            <person name="Baybayan P."/>
            <person name="Concepcion G."/>
            <person name="Jordan M."/>
            <person name="Riva A."/>
            <person name="Barbazuk W."/>
            <person name="Harkins T."/>
        </authorList>
    </citation>
    <scope>NUCLEOTIDE SEQUENCE [LARGE SCALE GENOMIC DNA]</scope>
    <source>
        <strain evidence="12">cv. Jamaican Lion 4</strain>
        <tissue evidence="11">Leaf</tissue>
    </source>
</reference>
<dbReference type="InterPro" id="IPR002067">
    <property type="entry name" value="MCP"/>
</dbReference>
<feature type="repeat" description="Solcar" evidence="8">
    <location>
        <begin position="10"/>
        <end position="107"/>
    </location>
</feature>
<evidence type="ECO:0000256" key="6">
    <source>
        <dbReference type="ARBA" id="ARBA00022989"/>
    </source>
</evidence>